<dbReference type="PANTHER" id="PTHR24379:SF121">
    <property type="entry name" value="C2H2-TYPE DOMAIN-CONTAINING PROTEIN"/>
    <property type="match status" value="1"/>
</dbReference>
<gene>
    <name evidence="7" type="ORF">NQ317_011799</name>
</gene>
<keyword evidence="2" id="KW-0677">Repeat</keyword>
<evidence type="ECO:0000256" key="2">
    <source>
        <dbReference type="ARBA" id="ARBA00022737"/>
    </source>
</evidence>
<keyword evidence="4" id="KW-0862">Zinc</keyword>
<evidence type="ECO:0000256" key="5">
    <source>
        <dbReference type="PROSITE-ProRule" id="PRU00042"/>
    </source>
</evidence>
<dbReference type="PANTHER" id="PTHR24379">
    <property type="entry name" value="KRAB AND ZINC FINGER DOMAIN-CONTAINING"/>
    <property type="match status" value="1"/>
</dbReference>
<evidence type="ECO:0000313" key="8">
    <source>
        <dbReference type="Proteomes" id="UP001162164"/>
    </source>
</evidence>
<feature type="domain" description="C2H2-type" evidence="6">
    <location>
        <begin position="341"/>
        <end position="368"/>
    </location>
</feature>
<evidence type="ECO:0000256" key="3">
    <source>
        <dbReference type="ARBA" id="ARBA00022771"/>
    </source>
</evidence>
<evidence type="ECO:0000313" key="7">
    <source>
        <dbReference type="EMBL" id="KAJ8973679.1"/>
    </source>
</evidence>
<dbReference type="InterPro" id="IPR013087">
    <property type="entry name" value="Znf_C2H2_type"/>
</dbReference>
<keyword evidence="8" id="KW-1185">Reference proteome</keyword>
<dbReference type="InterPro" id="IPR036236">
    <property type="entry name" value="Znf_C2H2_sf"/>
</dbReference>
<evidence type="ECO:0000256" key="1">
    <source>
        <dbReference type="ARBA" id="ARBA00022723"/>
    </source>
</evidence>
<name>A0ABQ9J719_9CUCU</name>
<accession>A0ABQ9J719</accession>
<feature type="domain" description="C2H2-type" evidence="6">
    <location>
        <begin position="403"/>
        <end position="430"/>
    </location>
</feature>
<feature type="domain" description="C2H2-type" evidence="6">
    <location>
        <begin position="311"/>
        <end position="338"/>
    </location>
</feature>
<reference evidence="7" key="1">
    <citation type="journal article" date="2023" name="Insect Mol. Biol.">
        <title>Genome sequencing provides insights into the evolution of gene families encoding plant cell wall-degrading enzymes in longhorned beetles.</title>
        <authorList>
            <person name="Shin N.R."/>
            <person name="Okamura Y."/>
            <person name="Kirsch R."/>
            <person name="Pauchet Y."/>
        </authorList>
    </citation>
    <scope>NUCLEOTIDE SEQUENCE</scope>
    <source>
        <strain evidence="7">MMC_N1</strain>
    </source>
</reference>
<dbReference type="PROSITE" id="PS50157">
    <property type="entry name" value="ZINC_FINGER_C2H2_2"/>
    <property type="match status" value="3"/>
</dbReference>
<organism evidence="7 8">
    <name type="scientific">Molorchus minor</name>
    <dbReference type="NCBI Taxonomy" id="1323400"/>
    <lineage>
        <taxon>Eukaryota</taxon>
        <taxon>Metazoa</taxon>
        <taxon>Ecdysozoa</taxon>
        <taxon>Arthropoda</taxon>
        <taxon>Hexapoda</taxon>
        <taxon>Insecta</taxon>
        <taxon>Pterygota</taxon>
        <taxon>Neoptera</taxon>
        <taxon>Endopterygota</taxon>
        <taxon>Coleoptera</taxon>
        <taxon>Polyphaga</taxon>
        <taxon>Cucujiformia</taxon>
        <taxon>Chrysomeloidea</taxon>
        <taxon>Cerambycidae</taxon>
        <taxon>Lamiinae</taxon>
        <taxon>Monochamini</taxon>
        <taxon>Molorchus</taxon>
    </lineage>
</organism>
<dbReference type="EMBL" id="JAPWTJ010001133">
    <property type="protein sequence ID" value="KAJ8973679.1"/>
    <property type="molecule type" value="Genomic_DNA"/>
</dbReference>
<evidence type="ECO:0000259" key="6">
    <source>
        <dbReference type="PROSITE" id="PS50157"/>
    </source>
</evidence>
<dbReference type="Pfam" id="PF13909">
    <property type="entry name" value="zf-H2C2_5"/>
    <property type="match status" value="1"/>
</dbReference>
<evidence type="ECO:0000256" key="4">
    <source>
        <dbReference type="ARBA" id="ARBA00022833"/>
    </source>
</evidence>
<sequence length="470" mass="55034">MAHVYARPHHMLQTEEEVLDIVEDDPSTSTREIARQVNVSQHKVWKTLRENQLYPFHNNLTPGPDYTNFKCRSCMCPGPIRFSFFLIPNTKAVTRDKLKCRDFRNYETAYDVTFTRKCKEQDIETMAQPLTCLSCEESLKLYSNFVKTFKSTEEKLHSYCQREGTSTKSFVNLKNLLKFLNKNPLHSNITSKKGPGFEDSTGVCSKIQDDIRLETDREKLYNQTNHDSILLENRTMCDADVSNVRSNTQMENENAGRIDDFGNLFDKEMSVVQHFLLEVYKCETCNFHTKYRDCINRHLLLHKNNTEVETFKCEFCGFITKHKRSLQRHLLVHDSSKLEVFKCNLCDYSAKHKSYLNKHLLNHKPASETILFRCDVCPFQTRQKYNLTKHLLIHMDSSEVELFRCDMCAFETKYKTALTRHVRMHKVEVYECAVCDFKSHCKSDFVYACFGTSKLCEGGSYVTKCERNIY</sequence>
<protein>
    <recommendedName>
        <fullName evidence="6">C2H2-type domain-containing protein</fullName>
    </recommendedName>
</protein>
<comment type="caution">
    <text evidence="7">The sequence shown here is derived from an EMBL/GenBank/DDBJ whole genome shotgun (WGS) entry which is preliminary data.</text>
</comment>
<dbReference type="Proteomes" id="UP001162164">
    <property type="component" value="Unassembled WGS sequence"/>
</dbReference>
<keyword evidence="3 5" id="KW-0863">Zinc-finger</keyword>
<dbReference type="Gene3D" id="3.30.160.60">
    <property type="entry name" value="Classic Zinc Finger"/>
    <property type="match status" value="4"/>
</dbReference>
<dbReference type="SUPFAM" id="SSF57667">
    <property type="entry name" value="beta-beta-alpha zinc fingers"/>
    <property type="match status" value="2"/>
</dbReference>
<proteinExistence type="predicted"/>
<keyword evidence="1" id="KW-0479">Metal-binding</keyword>
<dbReference type="SMART" id="SM00355">
    <property type="entry name" value="ZnF_C2H2"/>
    <property type="match status" value="5"/>
</dbReference>